<name>A0A921HH50_9BACT</name>
<dbReference type="AlphaFoldDB" id="A0A921HH50"/>
<sequence length="36" mass="3986">MNKIDAIVVHCSATRAGQDIGKKEITQMHLQRGFST</sequence>
<comment type="caution">
    <text evidence="1">The sequence shown here is derived from an EMBL/GenBank/DDBJ whole genome shotgun (WGS) entry which is preliminary data.</text>
</comment>
<reference evidence="1" key="1">
    <citation type="journal article" date="2021" name="PeerJ">
        <title>Extensive microbial diversity within the chicken gut microbiome revealed by metagenomics and culture.</title>
        <authorList>
            <person name="Gilroy R."/>
            <person name="Ravi A."/>
            <person name="Getino M."/>
            <person name="Pursley I."/>
            <person name="Horton D.L."/>
            <person name="Alikhan N.F."/>
            <person name="Baker D."/>
            <person name="Gharbi K."/>
            <person name="Hall N."/>
            <person name="Watson M."/>
            <person name="Adriaenssens E.M."/>
            <person name="Foster-Nyarko E."/>
            <person name="Jarju S."/>
            <person name="Secka A."/>
            <person name="Antonio M."/>
            <person name="Oren A."/>
            <person name="Chaudhuri R.R."/>
            <person name="La Ragione R."/>
            <person name="Hildebrand F."/>
            <person name="Pallen M.J."/>
        </authorList>
    </citation>
    <scope>NUCLEOTIDE SEQUENCE</scope>
    <source>
        <strain evidence="1">9794</strain>
    </source>
</reference>
<protein>
    <submittedName>
        <fullName evidence="1">N-acetylmuramoyl-L-alanine amidase</fullName>
    </submittedName>
</protein>
<feature type="non-terminal residue" evidence="1">
    <location>
        <position position="36"/>
    </location>
</feature>
<dbReference type="Proteomes" id="UP000722357">
    <property type="component" value="Unassembled WGS sequence"/>
</dbReference>
<organism evidence="1 2">
    <name type="scientific">Phocaeicola plebeius</name>
    <dbReference type="NCBI Taxonomy" id="310297"/>
    <lineage>
        <taxon>Bacteria</taxon>
        <taxon>Pseudomonadati</taxon>
        <taxon>Bacteroidota</taxon>
        <taxon>Bacteroidia</taxon>
        <taxon>Bacteroidales</taxon>
        <taxon>Bacteroidaceae</taxon>
        <taxon>Phocaeicola</taxon>
    </lineage>
</organism>
<reference evidence="1" key="2">
    <citation type="submission" date="2021-09" db="EMBL/GenBank/DDBJ databases">
        <authorList>
            <person name="Gilroy R."/>
        </authorList>
    </citation>
    <scope>NUCLEOTIDE SEQUENCE</scope>
    <source>
        <strain evidence="1">9794</strain>
    </source>
</reference>
<evidence type="ECO:0000313" key="1">
    <source>
        <dbReference type="EMBL" id="HJF80313.1"/>
    </source>
</evidence>
<evidence type="ECO:0000313" key="2">
    <source>
        <dbReference type="Proteomes" id="UP000722357"/>
    </source>
</evidence>
<proteinExistence type="predicted"/>
<dbReference type="EMBL" id="DYWE01000016">
    <property type="protein sequence ID" value="HJF80313.1"/>
    <property type="molecule type" value="Genomic_DNA"/>
</dbReference>
<gene>
    <name evidence="1" type="ORF">K8V40_01480</name>
</gene>
<accession>A0A921HH50</accession>